<reference evidence="1" key="1">
    <citation type="submission" date="2020-07" db="EMBL/GenBank/DDBJ databases">
        <title>Vallitalea pronyensis genome.</title>
        <authorList>
            <person name="Postec A."/>
        </authorList>
    </citation>
    <scope>NUCLEOTIDE SEQUENCE</scope>
    <source>
        <strain evidence="1">FatNI3</strain>
    </source>
</reference>
<name>A0A8J8SGW2_9FIRM</name>
<dbReference type="KEGG" id="vpy:HZI73_10745"/>
<keyword evidence="2" id="KW-1185">Reference proteome</keyword>
<proteinExistence type="predicted"/>
<dbReference type="RefSeq" id="WP_212698233.1">
    <property type="nucleotide sequence ID" value="NZ_CP058649.1"/>
</dbReference>
<dbReference type="Proteomes" id="UP000683246">
    <property type="component" value="Chromosome"/>
</dbReference>
<sequence>MGIDIISDEINEIFFERKPIPVPYNYRIIYKLSQIVLIINLSNRTGNCSVLKLHVLSSALSSDEEMSRLVYFLENKVLVKYPFIRMEPALNRAINYGLAEGIINQRNDGKIFVTNKGENLYNCLMEDLEIMVRDKEFLSKFGKKVTDKFLSIK</sequence>
<evidence type="ECO:0000313" key="2">
    <source>
        <dbReference type="Proteomes" id="UP000683246"/>
    </source>
</evidence>
<dbReference type="EMBL" id="CP058649">
    <property type="protein sequence ID" value="QUI22738.1"/>
    <property type="molecule type" value="Genomic_DNA"/>
</dbReference>
<dbReference type="AlphaFoldDB" id="A0A8J8SGW2"/>
<evidence type="ECO:0000313" key="1">
    <source>
        <dbReference type="EMBL" id="QUI22738.1"/>
    </source>
</evidence>
<organism evidence="1 2">
    <name type="scientific">Vallitalea pronyensis</name>
    <dbReference type="NCBI Taxonomy" id="1348613"/>
    <lineage>
        <taxon>Bacteria</taxon>
        <taxon>Bacillati</taxon>
        <taxon>Bacillota</taxon>
        <taxon>Clostridia</taxon>
        <taxon>Lachnospirales</taxon>
        <taxon>Vallitaleaceae</taxon>
        <taxon>Vallitalea</taxon>
    </lineage>
</organism>
<gene>
    <name evidence="1" type="ORF">HZI73_10745</name>
</gene>
<accession>A0A8J8SGW2</accession>
<protein>
    <submittedName>
        <fullName evidence="1">Uncharacterized protein</fullName>
    </submittedName>
</protein>